<sequence length="202" mass="22933">MDGLHHTPQEHDGLRPDGQIWFCIQKRQAWLIQKTEGWQSPALQALSLPQCLTCDMGCKSRERLRVKEQRLVTREQLAGQSERSHALPFQGVGVREEARCQGLFKGKKAGGSLLGQCGISLREMPQARLPRPDPQCVPICCPTGNKERDARTQGLLNHSLLRSPARQLRPEWDFWTPFGYQLERFPCIDAREAANACHCPQR</sequence>
<name>A0ABQ3V9K1_9CHLR</name>
<accession>A0ABQ3V9K1</accession>
<gene>
    <name evidence="1" type="ORF">KSZ_04890</name>
</gene>
<keyword evidence="2" id="KW-1185">Reference proteome</keyword>
<evidence type="ECO:0000313" key="1">
    <source>
        <dbReference type="EMBL" id="GHO82483.1"/>
    </source>
</evidence>
<dbReference type="EMBL" id="BNJJ01000002">
    <property type="protein sequence ID" value="GHO82483.1"/>
    <property type="molecule type" value="Genomic_DNA"/>
</dbReference>
<reference evidence="1 2" key="1">
    <citation type="journal article" date="2021" name="Int. J. Syst. Evol. Microbiol.">
        <title>Reticulibacter mediterranei gen. nov., sp. nov., within the new family Reticulibacteraceae fam. nov., and Ktedonospora formicarum gen. nov., sp. nov., Ktedonobacter robiniae sp. nov., Dictyobacter formicarum sp. nov. and Dictyobacter arantiisoli sp. nov., belonging to the class Ktedonobacteria.</title>
        <authorList>
            <person name="Yabe S."/>
            <person name="Zheng Y."/>
            <person name="Wang C.M."/>
            <person name="Sakai Y."/>
            <person name="Abe K."/>
            <person name="Yokota A."/>
            <person name="Donadio S."/>
            <person name="Cavaletti L."/>
            <person name="Monciardini P."/>
        </authorList>
    </citation>
    <scope>NUCLEOTIDE SEQUENCE [LARGE SCALE GENOMIC DNA]</scope>
    <source>
        <strain evidence="1 2">SOSP1-9</strain>
    </source>
</reference>
<dbReference type="Proteomes" id="UP000635565">
    <property type="component" value="Unassembled WGS sequence"/>
</dbReference>
<organism evidence="1 2">
    <name type="scientific">Dictyobacter formicarum</name>
    <dbReference type="NCBI Taxonomy" id="2778368"/>
    <lineage>
        <taxon>Bacteria</taxon>
        <taxon>Bacillati</taxon>
        <taxon>Chloroflexota</taxon>
        <taxon>Ktedonobacteria</taxon>
        <taxon>Ktedonobacterales</taxon>
        <taxon>Dictyobacteraceae</taxon>
        <taxon>Dictyobacter</taxon>
    </lineage>
</organism>
<comment type="caution">
    <text evidence="1">The sequence shown here is derived from an EMBL/GenBank/DDBJ whole genome shotgun (WGS) entry which is preliminary data.</text>
</comment>
<evidence type="ECO:0008006" key="3">
    <source>
        <dbReference type="Google" id="ProtNLM"/>
    </source>
</evidence>
<protein>
    <recommendedName>
        <fullName evidence="3">4Fe4S-binding SPASM domain-containing protein</fullName>
    </recommendedName>
</protein>
<proteinExistence type="predicted"/>
<evidence type="ECO:0000313" key="2">
    <source>
        <dbReference type="Proteomes" id="UP000635565"/>
    </source>
</evidence>